<comment type="similarity">
    <text evidence="1">Belongs to the ComF/GntX family.</text>
</comment>
<organism evidence="3 4">
    <name type="scientific">Pedobacter steynii</name>
    <dbReference type="NCBI Taxonomy" id="430522"/>
    <lineage>
        <taxon>Bacteria</taxon>
        <taxon>Pseudomonadati</taxon>
        <taxon>Bacteroidota</taxon>
        <taxon>Sphingobacteriia</taxon>
        <taxon>Sphingobacteriales</taxon>
        <taxon>Sphingobacteriaceae</taxon>
        <taxon>Pedobacter</taxon>
    </lineage>
</organism>
<keyword evidence="3" id="KW-0328">Glycosyltransferase</keyword>
<sequence length="232" mass="26104">MFLSRNSLDDLFSLLFPNLCCGCGTSLFTGEAHLCSRCVYHLPYTDHHLHDANKVARQFWGRIPCHAAMAMLFFKKGGNVQQIIHHLKYSHKPELGLKLGELLGERLATAPSYQQLDLLVPVPLHKKRERQRGYNQSACIAEGISRILKVPMSKFQLIRNIPTDSQTKKGRYLRFENMLKAFEVKDESQLKGKHILLVDDVLTTGATLEACGLELLKCGIQKLSIATLAFVG</sequence>
<dbReference type="PANTHER" id="PTHR47505:SF1">
    <property type="entry name" value="DNA UTILIZATION PROTEIN YHGH"/>
    <property type="match status" value="1"/>
</dbReference>
<keyword evidence="4" id="KW-1185">Reference proteome</keyword>
<evidence type="ECO:0000259" key="2">
    <source>
        <dbReference type="Pfam" id="PF00156"/>
    </source>
</evidence>
<dbReference type="InterPro" id="IPR000836">
    <property type="entry name" value="PRTase_dom"/>
</dbReference>
<dbReference type="OrthoDB" id="9779910at2"/>
<dbReference type="CDD" id="cd06223">
    <property type="entry name" value="PRTases_typeI"/>
    <property type="match status" value="1"/>
</dbReference>
<dbReference type="GO" id="GO:0016757">
    <property type="term" value="F:glycosyltransferase activity"/>
    <property type="evidence" value="ECO:0007669"/>
    <property type="project" value="UniProtKB-KW"/>
</dbReference>
<dbReference type="InterPro" id="IPR029057">
    <property type="entry name" value="PRTase-like"/>
</dbReference>
<accession>A0A1D7QE35</accession>
<dbReference type="SUPFAM" id="SSF53271">
    <property type="entry name" value="PRTase-like"/>
    <property type="match status" value="1"/>
</dbReference>
<keyword evidence="3" id="KW-0808">Transferase</keyword>
<name>A0A1D7QE35_9SPHI</name>
<dbReference type="KEGG" id="psty:BFS30_07015"/>
<proteinExistence type="inferred from homology"/>
<dbReference type="Pfam" id="PF00156">
    <property type="entry name" value="Pribosyltran"/>
    <property type="match status" value="1"/>
</dbReference>
<evidence type="ECO:0000256" key="1">
    <source>
        <dbReference type="ARBA" id="ARBA00008007"/>
    </source>
</evidence>
<evidence type="ECO:0000313" key="3">
    <source>
        <dbReference type="EMBL" id="AOM76941.1"/>
    </source>
</evidence>
<protein>
    <submittedName>
        <fullName evidence="3">Amidophosphoribosyltransferase</fullName>
    </submittedName>
</protein>
<gene>
    <name evidence="3" type="ORF">BFS30_07015</name>
</gene>
<dbReference type="Proteomes" id="UP000094313">
    <property type="component" value="Chromosome"/>
</dbReference>
<dbReference type="RefSeq" id="WP_069378634.1">
    <property type="nucleotide sequence ID" value="NZ_CP017141.1"/>
</dbReference>
<dbReference type="PANTHER" id="PTHR47505">
    <property type="entry name" value="DNA UTILIZATION PROTEIN YHGH"/>
    <property type="match status" value="1"/>
</dbReference>
<dbReference type="EMBL" id="CP017141">
    <property type="protein sequence ID" value="AOM76941.1"/>
    <property type="molecule type" value="Genomic_DNA"/>
</dbReference>
<dbReference type="Gene3D" id="3.40.50.2020">
    <property type="match status" value="1"/>
</dbReference>
<evidence type="ECO:0000313" key="4">
    <source>
        <dbReference type="Proteomes" id="UP000094313"/>
    </source>
</evidence>
<feature type="domain" description="Phosphoribosyltransferase" evidence="2">
    <location>
        <begin position="138"/>
        <end position="229"/>
    </location>
</feature>
<dbReference type="AlphaFoldDB" id="A0A1D7QE35"/>
<reference evidence="3 4" key="1">
    <citation type="submission" date="2016-08" db="EMBL/GenBank/DDBJ databases">
        <authorList>
            <person name="Seilhamer J.J."/>
        </authorList>
    </citation>
    <scope>NUCLEOTIDE SEQUENCE [LARGE SCALE GENOMIC DNA]</scope>
    <source>
        <strain evidence="3 4">DX4</strain>
    </source>
</reference>
<dbReference type="InterPro" id="IPR051910">
    <property type="entry name" value="ComF/GntX_DNA_util-trans"/>
</dbReference>